<dbReference type="InterPro" id="IPR005399">
    <property type="entry name" value="K_chnl_volt-dep_bsu_KCNAB-rel"/>
</dbReference>
<dbReference type="SUPFAM" id="SSF51430">
    <property type="entry name" value="NAD(P)-linked oxidoreductase"/>
    <property type="match status" value="1"/>
</dbReference>
<comment type="caution">
    <text evidence="5">The sequence shown here is derived from an EMBL/GenBank/DDBJ whole genome shotgun (WGS) entry which is preliminary data.</text>
</comment>
<dbReference type="Gene3D" id="3.20.20.100">
    <property type="entry name" value="NADP-dependent oxidoreductase domain"/>
    <property type="match status" value="1"/>
</dbReference>
<evidence type="ECO:0000313" key="5">
    <source>
        <dbReference type="EMBL" id="GAA3716775.1"/>
    </source>
</evidence>
<gene>
    <name evidence="5" type="ORF">GCM10023082_12960</name>
</gene>
<dbReference type="EMBL" id="BAABEP010000005">
    <property type="protein sequence ID" value="GAA3716775.1"/>
    <property type="molecule type" value="Genomic_DNA"/>
</dbReference>
<accession>A0ABP7ECV0</accession>
<dbReference type="PANTHER" id="PTHR43150:SF4">
    <property type="entry name" value="L-GLYCERALDEHYDE 3-PHOSPHATE REDUCTASE"/>
    <property type="match status" value="1"/>
</dbReference>
<evidence type="ECO:0000256" key="2">
    <source>
        <dbReference type="ARBA" id="ARBA00022857"/>
    </source>
</evidence>
<name>A0ABP7ECV0_9ACTN</name>
<keyword evidence="3" id="KW-0560">Oxidoreductase</keyword>
<dbReference type="InterPro" id="IPR023210">
    <property type="entry name" value="NADP_OxRdtase_dom"/>
</dbReference>
<proteinExistence type="inferred from homology"/>
<feature type="domain" description="NADP-dependent oxidoreductase" evidence="4">
    <location>
        <begin position="34"/>
        <end position="111"/>
    </location>
</feature>
<dbReference type="Proteomes" id="UP001499884">
    <property type="component" value="Unassembled WGS sequence"/>
</dbReference>
<evidence type="ECO:0000256" key="1">
    <source>
        <dbReference type="ARBA" id="ARBA00006515"/>
    </source>
</evidence>
<keyword evidence="2" id="KW-0521">NADP</keyword>
<reference evidence="6" key="1">
    <citation type="journal article" date="2019" name="Int. J. Syst. Evol. Microbiol.">
        <title>The Global Catalogue of Microorganisms (GCM) 10K type strain sequencing project: providing services to taxonomists for standard genome sequencing and annotation.</title>
        <authorList>
            <consortium name="The Broad Institute Genomics Platform"/>
            <consortium name="The Broad Institute Genome Sequencing Center for Infectious Disease"/>
            <person name="Wu L."/>
            <person name="Ma J."/>
        </authorList>
    </citation>
    <scope>NUCLEOTIDE SEQUENCE [LARGE SCALE GENOMIC DNA]</scope>
    <source>
        <strain evidence="6">JCM 30846</strain>
    </source>
</reference>
<dbReference type="Pfam" id="PF00248">
    <property type="entry name" value="Aldo_ket_red"/>
    <property type="match status" value="1"/>
</dbReference>
<dbReference type="InterPro" id="IPR036812">
    <property type="entry name" value="NAD(P)_OxRdtase_dom_sf"/>
</dbReference>
<evidence type="ECO:0000256" key="3">
    <source>
        <dbReference type="ARBA" id="ARBA00023002"/>
    </source>
</evidence>
<evidence type="ECO:0000313" key="6">
    <source>
        <dbReference type="Proteomes" id="UP001499884"/>
    </source>
</evidence>
<sequence length="130" mass="13938">MRALAAHPGAVSTGLNRRLGPVLGAVAAAEDKAFDTAWLTGETRRRLRALNDIAARRGQGLAQLALAWALRDPRVTSLVIGASRVGQLEQNVAALDRLDFSEAALAEIDEHAVFEGSVDLWQRTRRGSLG</sequence>
<comment type="similarity">
    <text evidence="1">Belongs to the shaker potassium channel beta subunit family.</text>
</comment>
<evidence type="ECO:0000259" key="4">
    <source>
        <dbReference type="Pfam" id="PF00248"/>
    </source>
</evidence>
<keyword evidence="6" id="KW-1185">Reference proteome</keyword>
<protein>
    <recommendedName>
        <fullName evidence="4">NADP-dependent oxidoreductase domain-containing protein</fullName>
    </recommendedName>
</protein>
<dbReference type="PANTHER" id="PTHR43150">
    <property type="entry name" value="HYPERKINETIC, ISOFORM M"/>
    <property type="match status" value="1"/>
</dbReference>
<organism evidence="5 6">
    <name type="scientific">Streptomyces tremellae</name>
    <dbReference type="NCBI Taxonomy" id="1124239"/>
    <lineage>
        <taxon>Bacteria</taxon>
        <taxon>Bacillati</taxon>
        <taxon>Actinomycetota</taxon>
        <taxon>Actinomycetes</taxon>
        <taxon>Kitasatosporales</taxon>
        <taxon>Streptomycetaceae</taxon>
        <taxon>Streptomyces</taxon>
    </lineage>
</organism>